<dbReference type="GO" id="GO:0004595">
    <property type="term" value="F:pantetheine-phosphate adenylyltransferase activity"/>
    <property type="evidence" value="ECO:0007669"/>
    <property type="project" value="UniProtKB-UniRule"/>
</dbReference>
<keyword evidence="10" id="KW-1185">Reference proteome</keyword>
<dbReference type="InterPro" id="IPR023540">
    <property type="entry name" value="PPAT_arch"/>
</dbReference>
<keyword evidence="4 7" id="KW-0547">Nucleotide-binding</keyword>
<dbReference type="InterPro" id="IPR014729">
    <property type="entry name" value="Rossmann-like_a/b/a_fold"/>
</dbReference>
<evidence type="ECO:0000259" key="8">
    <source>
        <dbReference type="Pfam" id="PF01467"/>
    </source>
</evidence>
<dbReference type="NCBIfam" id="NF001985">
    <property type="entry name" value="PRK00777.1"/>
    <property type="match status" value="1"/>
</dbReference>
<dbReference type="EMBL" id="CP000477">
    <property type="protein sequence ID" value="ABK14579.1"/>
    <property type="molecule type" value="Genomic_DNA"/>
</dbReference>
<dbReference type="InterPro" id="IPR004821">
    <property type="entry name" value="Cyt_trans-like"/>
</dbReference>
<dbReference type="STRING" id="349307.Mthe_0790"/>
<dbReference type="GO" id="GO:0015937">
    <property type="term" value="P:coenzyme A biosynthetic process"/>
    <property type="evidence" value="ECO:0007669"/>
    <property type="project" value="UniProtKB-UniRule"/>
</dbReference>
<keyword evidence="2 7" id="KW-0808">Transferase</keyword>
<dbReference type="GO" id="GO:0005737">
    <property type="term" value="C:cytoplasm"/>
    <property type="evidence" value="ECO:0007669"/>
    <property type="project" value="UniProtKB-SubCell"/>
</dbReference>
<evidence type="ECO:0000313" key="9">
    <source>
        <dbReference type="EMBL" id="ABK14579.1"/>
    </source>
</evidence>
<feature type="domain" description="Cytidyltransferase-like" evidence="8">
    <location>
        <begin position="26"/>
        <end position="163"/>
    </location>
</feature>
<dbReference type="EC" id="2.7.7.3" evidence="7"/>
<dbReference type="PANTHER" id="PTHR43793">
    <property type="entry name" value="FAD SYNTHASE"/>
    <property type="match status" value="1"/>
</dbReference>
<comment type="similarity">
    <text evidence="7">Belongs to the eukaryotic CoaD family.</text>
</comment>
<keyword evidence="3 7" id="KW-0548">Nucleotidyltransferase</keyword>
<evidence type="ECO:0000256" key="7">
    <source>
        <dbReference type="HAMAP-Rule" id="MF_00647"/>
    </source>
</evidence>
<keyword evidence="6 7" id="KW-0173">Coenzyme A biosynthesis</keyword>
<evidence type="ECO:0000256" key="1">
    <source>
        <dbReference type="ARBA" id="ARBA00022490"/>
    </source>
</evidence>
<dbReference type="PANTHER" id="PTHR43793:SF1">
    <property type="entry name" value="FAD SYNTHASE"/>
    <property type="match status" value="1"/>
</dbReference>
<comment type="pathway">
    <text evidence="7">Cofactor biosynthesis; coenzyme A biosynthesis.</text>
</comment>
<keyword evidence="1 7" id="KW-0963">Cytoplasm</keyword>
<gene>
    <name evidence="7" type="primary">coaD</name>
    <name evidence="9" type="ordered locus">Mthe_0790</name>
</gene>
<dbReference type="HAMAP" id="MF_00647">
    <property type="entry name" value="PPAT_arch"/>
    <property type="match status" value="1"/>
</dbReference>
<evidence type="ECO:0000256" key="5">
    <source>
        <dbReference type="ARBA" id="ARBA00022840"/>
    </source>
</evidence>
<proteinExistence type="inferred from homology"/>
<reference evidence="9 10" key="1">
    <citation type="submission" date="2006-10" db="EMBL/GenBank/DDBJ databases">
        <title>Complete sequence of Methanosaeta thermophila PT.</title>
        <authorList>
            <consortium name="US DOE Joint Genome Institute"/>
            <person name="Copeland A."/>
            <person name="Lucas S."/>
            <person name="Lapidus A."/>
            <person name="Barry K."/>
            <person name="Detter J.C."/>
            <person name="Glavina del Rio T."/>
            <person name="Hammon N."/>
            <person name="Israni S."/>
            <person name="Pitluck S."/>
            <person name="Chain P."/>
            <person name="Malfatti S."/>
            <person name="Shin M."/>
            <person name="Vergez L."/>
            <person name="Schmutz J."/>
            <person name="Larimer F."/>
            <person name="Land M."/>
            <person name="Hauser L."/>
            <person name="Kyrpides N."/>
            <person name="Kim E."/>
            <person name="Smith K.S."/>
            <person name="Ingram-Smith C."/>
            <person name="Richardson P."/>
        </authorList>
    </citation>
    <scope>NUCLEOTIDE SEQUENCE [LARGE SCALE GENOMIC DNA]</scope>
    <source>
        <strain evidence="10">DSM 6194 / JCM 14653 / NBRC 101360 / PT</strain>
    </source>
</reference>
<evidence type="ECO:0000313" key="10">
    <source>
        <dbReference type="Proteomes" id="UP000000674"/>
    </source>
</evidence>
<dbReference type="Pfam" id="PF01467">
    <property type="entry name" value="CTP_transf_like"/>
    <property type="match status" value="1"/>
</dbReference>
<sequence>MLTDCASGSYLYRSLPSGARMARVAVGGTFDPIHDGHLALLKKAFEVAGENGTVVIALTSDEMARSQRKRPVRDFDTRLKNLRRVLKEKLGVDSFEVEKISDVFGSAIEKDYDYIVVSPETAPTACRINEIRRENGLRPLKIVQIEYKMADDNMRISSTRIAEGKIDTHGRVLV</sequence>
<dbReference type="Gene3D" id="3.40.50.620">
    <property type="entry name" value="HUPs"/>
    <property type="match status" value="1"/>
</dbReference>
<comment type="catalytic activity">
    <reaction evidence="7">
        <text>(R)-4'-phosphopantetheine + ATP + H(+) = 3'-dephospho-CoA + diphosphate</text>
        <dbReference type="Rhea" id="RHEA:19801"/>
        <dbReference type="ChEBI" id="CHEBI:15378"/>
        <dbReference type="ChEBI" id="CHEBI:30616"/>
        <dbReference type="ChEBI" id="CHEBI:33019"/>
        <dbReference type="ChEBI" id="CHEBI:57328"/>
        <dbReference type="ChEBI" id="CHEBI:61723"/>
        <dbReference type="EC" id="2.7.7.3"/>
    </reaction>
</comment>
<dbReference type="SUPFAM" id="SSF52374">
    <property type="entry name" value="Nucleotidylyl transferase"/>
    <property type="match status" value="1"/>
</dbReference>
<comment type="subcellular location">
    <subcellularLocation>
        <location evidence="7">Cytoplasm</location>
    </subcellularLocation>
</comment>
<protein>
    <recommendedName>
        <fullName evidence="7">Phosphopantetheine adenylyltransferase</fullName>
        <ecNumber evidence="7">2.7.7.3</ecNumber>
    </recommendedName>
    <alternativeName>
        <fullName evidence="7">Dephospho-CoA pyrophosphorylase</fullName>
    </alternativeName>
    <alternativeName>
        <fullName evidence="7">Pantetheine-phosphate adenylyltransferase</fullName>
        <shortName evidence="7">PPAT</shortName>
    </alternativeName>
</protein>
<dbReference type="UniPathway" id="UPA00241"/>
<name>A0B7A5_METTP</name>
<keyword evidence="5 7" id="KW-0067">ATP-binding</keyword>
<dbReference type="InterPro" id="IPR050385">
    <property type="entry name" value="Archaeal_FAD_synthase"/>
</dbReference>
<evidence type="ECO:0000256" key="2">
    <source>
        <dbReference type="ARBA" id="ARBA00022679"/>
    </source>
</evidence>
<dbReference type="GO" id="GO:0005524">
    <property type="term" value="F:ATP binding"/>
    <property type="evidence" value="ECO:0007669"/>
    <property type="project" value="UniProtKB-KW"/>
</dbReference>
<accession>A0B7A5</accession>
<evidence type="ECO:0000256" key="4">
    <source>
        <dbReference type="ARBA" id="ARBA00022741"/>
    </source>
</evidence>
<evidence type="ECO:0000256" key="6">
    <source>
        <dbReference type="ARBA" id="ARBA00022993"/>
    </source>
</evidence>
<evidence type="ECO:0000256" key="3">
    <source>
        <dbReference type="ARBA" id="ARBA00022695"/>
    </source>
</evidence>
<dbReference type="NCBIfam" id="TIGR00125">
    <property type="entry name" value="cyt_tran_rel"/>
    <property type="match status" value="1"/>
</dbReference>
<comment type="function">
    <text evidence="7">Reversibly transfers an adenylyl group from ATP to 4'-phosphopantetheine, yielding dephospho-CoA (dPCoA) and pyrophosphate.</text>
</comment>
<dbReference type="Proteomes" id="UP000000674">
    <property type="component" value="Chromosome"/>
</dbReference>
<organism evidence="9 10">
    <name type="scientific">Methanothrix thermoacetophila (strain DSM 6194 / JCM 14653 / NBRC 101360 / PT)</name>
    <name type="common">Methanosaeta thermophila</name>
    <dbReference type="NCBI Taxonomy" id="349307"/>
    <lineage>
        <taxon>Archaea</taxon>
        <taxon>Methanobacteriati</taxon>
        <taxon>Methanobacteriota</taxon>
        <taxon>Stenosarchaea group</taxon>
        <taxon>Methanomicrobia</taxon>
        <taxon>Methanotrichales</taxon>
        <taxon>Methanotrichaceae</taxon>
        <taxon>Methanothrix</taxon>
    </lineage>
</organism>
<dbReference type="HOGENOM" id="CLU_035272_5_0_2"/>
<dbReference type="KEGG" id="mtp:Mthe_0790"/>
<dbReference type="AlphaFoldDB" id="A0B7A5"/>